<reference evidence="1 2" key="1">
    <citation type="journal article" date="2018" name="G3 (Bethesda)">
        <title>Phylogenetic and Phylogenomic Definition of Rhizopus Species.</title>
        <authorList>
            <person name="Gryganskyi A.P."/>
            <person name="Golan J."/>
            <person name="Dolatabadi S."/>
            <person name="Mondo S."/>
            <person name="Robb S."/>
            <person name="Idnurm A."/>
            <person name="Muszewska A."/>
            <person name="Steczkiewicz K."/>
            <person name="Masonjones S."/>
            <person name="Liao H.L."/>
            <person name="Gajdeczka M.T."/>
            <person name="Anike F."/>
            <person name="Vuek A."/>
            <person name="Anishchenko I.M."/>
            <person name="Voigt K."/>
            <person name="de Hoog G.S."/>
            <person name="Smith M.E."/>
            <person name="Heitman J."/>
            <person name="Vilgalys R."/>
            <person name="Stajich J.E."/>
        </authorList>
    </citation>
    <scope>NUCLEOTIDE SEQUENCE [LARGE SCALE GENOMIC DNA]</scope>
    <source>
        <strain evidence="1 2">LSU 92-RS-03</strain>
    </source>
</reference>
<dbReference type="AlphaFoldDB" id="A0A367IY79"/>
<keyword evidence="2" id="KW-1185">Reference proteome</keyword>
<accession>A0A367IY79</accession>
<name>A0A367IY79_RHIST</name>
<dbReference type="Proteomes" id="UP000253551">
    <property type="component" value="Unassembled WGS sequence"/>
</dbReference>
<sequence>MRDSFLLSDEVLKLQEKERYYIPNEIDLREKSDHDISRYLNEITDSVEVSSDNISDLVVFDKIRSFL</sequence>
<dbReference type="EMBL" id="PJQM01005041">
    <property type="protein sequence ID" value="RCH82606.1"/>
    <property type="molecule type" value="Genomic_DNA"/>
</dbReference>
<evidence type="ECO:0000313" key="1">
    <source>
        <dbReference type="EMBL" id="RCH82606.1"/>
    </source>
</evidence>
<feature type="non-terminal residue" evidence="1">
    <location>
        <position position="67"/>
    </location>
</feature>
<dbReference type="OrthoDB" id="436262at2759"/>
<protein>
    <submittedName>
        <fullName evidence="1">Uncharacterized protein</fullName>
    </submittedName>
</protein>
<organism evidence="1 2">
    <name type="scientific">Rhizopus stolonifer</name>
    <name type="common">Rhizopus nigricans</name>
    <dbReference type="NCBI Taxonomy" id="4846"/>
    <lineage>
        <taxon>Eukaryota</taxon>
        <taxon>Fungi</taxon>
        <taxon>Fungi incertae sedis</taxon>
        <taxon>Mucoromycota</taxon>
        <taxon>Mucoromycotina</taxon>
        <taxon>Mucoromycetes</taxon>
        <taxon>Mucorales</taxon>
        <taxon>Mucorineae</taxon>
        <taxon>Rhizopodaceae</taxon>
        <taxon>Rhizopus</taxon>
    </lineage>
</organism>
<comment type="caution">
    <text evidence="1">The sequence shown here is derived from an EMBL/GenBank/DDBJ whole genome shotgun (WGS) entry which is preliminary data.</text>
</comment>
<gene>
    <name evidence="1" type="ORF">CU098_009313</name>
</gene>
<proteinExistence type="predicted"/>
<evidence type="ECO:0000313" key="2">
    <source>
        <dbReference type="Proteomes" id="UP000253551"/>
    </source>
</evidence>